<dbReference type="SUPFAM" id="SSF50249">
    <property type="entry name" value="Nucleic acid-binding proteins"/>
    <property type="match status" value="1"/>
</dbReference>
<reference evidence="2" key="2">
    <citation type="submission" date="2025-08" db="UniProtKB">
        <authorList>
            <consortium name="RefSeq"/>
        </authorList>
    </citation>
    <scope>IDENTIFICATION</scope>
    <source>
        <tissue evidence="2">Leaf</tissue>
    </source>
</reference>
<evidence type="ECO:0000313" key="2">
    <source>
        <dbReference type="RefSeq" id="XP_021851163.1"/>
    </source>
</evidence>
<protein>
    <recommendedName>
        <fullName evidence="3">Replication protein A OB domain-containing protein</fullName>
    </recommendedName>
</protein>
<accession>A0A9R0ILK2</accession>
<keyword evidence="1" id="KW-1185">Reference proteome</keyword>
<dbReference type="KEGG" id="soe:110790694"/>
<reference evidence="1" key="1">
    <citation type="journal article" date="2021" name="Nat. Commun.">
        <title>Genomic analyses provide insights into spinach domestication and the genetic basis of agronomic traits.</title>
        <authorList>
            <person name="Cai X."/>
            <person name="Sun X."/>
            <person name="Xu C."/>
            <person name="Sun H."/>
            <person name="Wang X."/>
            <person name="Ge C."/>
            <person name="Zhang Z."/>
            <person name="Wang Q."/>
            <person name="Fei Z."/>
            <person name="Jiao C."/>
            <person name="Wang Q."/>
        </authorList>
    </citation>
    <scope>NUCLEOTIDE SEQUENCE [LARGE SCALE GENOMIC DNA]</scope>
    <source>
        <strain evidence="1">cv. Varoflay</strain>
    </source>
</reference>
<gene>
    <name evidence="2" type="primary">LOC110790694</name>
</gene>
<name>A0A9R0ILK2_SPIOL</name>
<dbReference type="AlphaFoldDB" id="A0A9R0ILK2"/>
<evidence type="ECO:0000313" key="1">
    <source>
        <dbReference type="Proteomes" id="UP000813463"/>
    </source>
</evidence>
<sequence>MKKSNIIELEDLEQKSLSCTLWDEYADEIHTYISKPKDTPTILIIQFGKIKTWEGAMILSSSLFATKLLFNANIDEVKAFNESVCEGGRATSERLTQTFSQAPYTIEDEFLQSTDRKRIDEIRETQEVRNCVALTTIICIESSYGWWYNACKKDFKKVQEIKVVV</sequence>
<proteinExistence type="predicted"/>
<dbReference type="RefSeq" id="XP_021851163.1">
    <property type="nucleotide sequence ID" value="XM_021995471.2"/>
</dbReference>
<dbReference type="OrthoDB" id="1092311at2759"/>
<dbReference type="Proteomes" id="UP000813463">
    <property type="component" value="Chromosome 5"/>
</dbReference>
<dbReference type="InterPro" id="IPR012340">
    <property type="entry name" value="NA-bd_OB-fold"/>
</dbReference>
<dbReference type="CDD" id="cd04481">
    <property type="entry name" value="RPA1_DBD_B_like"/>
    <property type="match status" value="1"/>
</dbReference>
<dbReference type="Gene3D" id="2.40.50.140">
    <property type="entry name" value="Nucleic acid-binding proteins"/>
    <property type="match status" value="2"/>
</dbReference>
<dbReference type="GeneID" id="110790694"/>
<organism evidence="1 2">
    <name type="scientific">Spinacia oleracea</name>
    <name type="common">Spinach</name>
    <dbReference type="NCBI Taxonomy" id="3562"/>
    <lineage>
        <taxon>Eukaryota</taxon>
        <taxon>Viridiplantae</taxon>
        <taxon>Streptophyta</taxon>
        <taxon>Embryophyta</taxon>
        <taxon>Tracheophyta</taxon>
        <taxon>Spermatophyta</taxon>
        <taxon>Magnoliopsida</taxon>
        <taxon>eudicotyledons</taxon>
        <taxon>Gunneridae</taxon>
        <taxon>Pentapetalae</taxon>
        <taxon>Caryophyllales</taxon>
        <taxon>Chenopodiaceae</taxon>
        <taxon>Chenopodioideae</taxon>
        <taxon>Anserineae</taxon>
        <taxon>Spinacia</taxon>
    </lineage>
</organism>
<evidence type="ECO:0008006" key="3">
    <source>
        <dbReference type="Google" id="ProtNLM"/>
    </source>
</evidence>